<dbReference type="Pfam" id="PF08263">
    <property type="entry name" value="LRRNT_2"/>
    <property type="match status" value="2"/>
</dbReference>
<dbReference type="InterPro" id="IPR052422">
    <property type="entry name" value="Auxin_Ser/Thr_Kinase"/>
</dbReference>
<dbReference type="Pfam" id="PF07714">
    <property type="entry name" value="PK_Tyr_Ser-Thr"/>
    <property type="match status" value="1"/>
</dbReference>
<dbReference type="KEGG" id="ghi:107900133"/>
<dbReference type="Pfam" id="PF00560">
    <property type="entry name" value="LRR_1"/>
    <property type="match status" value="1"/>
</dbReference>
<name>A0A1U8ITC3_GOSHI</name>
<evidence type="ECO:0000256" key="10">
    <source>
        <dbReference type="ARBA" id="ARBA00022729"/>
    </source>
</evidence>
<feature type="transmembrane region" description="Helical" evidence="21">
    <location>
        <begin position="472"/>
        <end position="492"/>
    </location>
</feature>
<reference evidence="24" key="1">
    <citation type="journal article" date="2020" name="Nat. Genet.">
        <title>Genomic diversifications of five Gossypium allopolyploid species and their impact on cotton improvement.</title>
        <authorList>
            <person name="Chen Z.J."/>
            <person name="Sreedasyam A."/>
            <person name="Ando A."/>
            <person name="Song Q."/>
            <person name="De Santiago L.M."/>
            <person name="Hulse-Kemp A.M."/>
            <person name="Ding M."/>
            <person name="Ye W."/>
            <person name="Kirkbride R.C."/>
            <person name="Jenkins J."/>
            <person name="Plott C."/>
            <person name="Lovell J."/>
            <person name="Lin Y.M."/>
            <person name="Vaughn R."/>
            <person name="Liu B."/>
            <person name="Simpson S."/>
            <person name="Scheffler B.E."/>
            <person name="Wen L."/>
            <person name="Saski C.A."/>
            <person name="Grover C.E."/>
            <person name="Hu G."/>
            <person name="Conover J.L."/>
            <person name="Carlson J.W."/>
            <person name="Shu S."/>
            <person name="Boston L.B."/>
            <person name="Williams M."/>
            <person name="Peterson D.G."/>
            <person name="McGee K."/>
            <person name="Jones D.C."/>
            <person name="Wendel J.F."/>
            <person name="Stelly D.M."/>
            <person name="Grimwood J."/>
            <person name="Schmutz J."/>
        </authorList>
    </citation>
    <scope>NUCLEOTIDE SEQUENCE [LARGE SCALE GENOMIC DNA]</scope>
    <source>
        <strain evidence="24">cv. TM-1</strain>
    </source>
</reference>
<dbReference type="PRINTS" id="PR00019">
    <property type="entry name" value="LEURICHRPT"/>
</dbReference>
<dbReference type="Gene3D" id="1.10.510.10">
    <property type="entry name" value="Transferase(Phosphotransferase) domain 1"/>
    <property type="match status" value="1"/>
</dbReference>
<evidence type="ECO:0000256" key="11">
    <source>
        <dbReference type="ARBA" id="ARBA00022737"/>
    </source>
</evidence>
<dbReference type="SUPFAM" id="SSF52058">
    <property type="entry name" value="L domain-like"/>
    <property type="match status" value="2"/>
</dbReference>
<keyword evidence="6" id="KW-0723">Serine/threonine-protein kinase</keyword>
<evidence type="ECO:0000256" key="19">
    <source>
        <dbReference type="ARBA" id="ARBA00047899"/>
    </source>
</evidence>
<evidence type="ECO:0000256" key="1">
    <source>
        <dbReference type="ARBA" id="ARBA00004162"/>
    </source>
</evidence>
<dbReference type="EC" id="2.7.11.1" evidence="4"/>
<dbReference type="PROSITE" id="PS51450">
    <property type="entry name" value="LRR"/>
    <property type="match status" value="1"/>
</dbReference>
<dbReference type="PaxDb" id="3635-A0A1U8ITC3"/>
<protein>
    <recommendedName>
        <fullName evidence="4">non-specific serine/threonine protein kinase</fullName>
        <ecNumber evidence="4">2.7.11.1</ecNumber>
    </recommendedName>
</protein>
<feature type="signal peptide" evidence="22">
    <location>
        <begin position="1"/>
        <end position="26"/>
    </location>
</feature>
<dbReference type="STRING" id="3635.A0A1U8ITC3"/>
<keyword evidence="13" id="KW-0418">Kinase</keyword>
<evidence type="ECO:0000256" key="15">
    <source>
        <dbReference type="ARBA" id="ARBA00023136"/>
    </source>
</evidence>
<dbReference type="FunFam" id="3.30.200.20:FF:000145">
    <property type="entry name" value="receptor-like serine/threonine-protein kinase SD1-8"/>
    <property type="match status" value="1"/>
</dbReference>
<dbReference type="CDD" id="cd14066">
    <property type="entry name" value="STKc_IRAK"/>
    <property type="match status" value="1"/>
</dbReference>
<dbReference type="Gene3D" id="3.30.200.20">
    <property type="entry name" value="Phosphorylase Kinase, domain 1"/>
    <property type="match status" value="1"/>
</dbReference>
<dbReference type="InterPro" id="IPR013210">
    <property type="entry name" value="LRR_N_plant-typ"/>
</dbReference>
<dbReference type="Gene3D" id="3.80.10.10">
    <property type="entry name" value="Ribonuclease Inhibitor"/>
    <property type="match status" value="2"/>
</dbReference>
<dbReference type="GeneID" id="107900133"/>
<accession>A0A1U8ITC3</accession>
<keyword evidence="12" id="KW-0547">Nucleotide-binding</keyword>
<dbReference type="InterPro" id="IPR000719">
    <property type="entry name" value="Prot_kinase_dom"/>
</dbReference>
<evidence type="ECO:0000256" key="7">
    <source>
        <dbReference type="ARBA" id="ARBA00022536"/>
    </source>
</evidence>
<evidence type="ECO:0000256" key="3">
    <source>
        <dbReference type="ARBA" id="ARBA00008684"/>
    </source>
</evidence>
<evidence type="ECO:0000256" key="4">
    <source>
        <dbReference type="ARBA" id="ARBA00012513"/>
    </source>
</evidence>
<dbReference type="InterPro" id="IPR001611">
    <property type="entry name" value="Leu-rich_rpt"/>
</dbReference>
<evidence type="ECO:0000256" key="17">
    <source>
        <dbReference type="ARBA" id="ARBA00023170"/>
    </source>
</evidence>
<keyword evidence="24" id="KW-1185">Reference proteome</keyword>
<keyword evidence="17" id="KW-0675">Receptor</keyword>
<evidence type="ECO:0000256" key="21">
    <source>
        <dbReference type="SAM" id="Phobius"/>
    </source>
</evidence>
<dbReference type="OrthoDB" id="4062651at2759"/>
<keyword evidence="10 22" id="KW-0732">Signal</keyword>
<keyword evidence="15 21" id="KW-0472">Membrane</keyword>
<keyword evidence="8" id="KW-0433">Leucine-rich repeat</keyword>
<dbReference type="SMART" id="SM00220">
    <property type="entry name" value="S_TKc"/>
    <property type="match status" value="1"/>
</dbReference>
<evidence type="ECO:0000256" key="18">
    <source>
        <dbReference type="ARBA" id="ARBA00023180"/>
    </source>
</evidence>
<comment type="similarity">
    <text evidence="3">Belongs to the protein kinase superfamily. Ser/Thr protein kinase family.</text>
</comment>
<evidence type="ECO:0000256" key="8">
    <source>
        <dbReference type="ARBA" id="ARBA00022614"/>
    </source>
</evidence>
<dbReference type="AlphaFoldDB" id="A0A1U8ITC3"/>
<evidence type="ECO:0000256" key="6">
    <source>
        <dbReference type="ARBA" id="ARBA00022527"/>
    </source>
</evidence>
<dbReference type="InterPro" id="IPR032675">
    <property type="entry name" value="LRR_dom_sf"/>
</dbReference>
<dbReference type="SMART" id="SM00369">
    <property type="entry name" value="LRR_TYP"/>
    <property type="match status" value="5"/>
</dbReference>
<dbReference type="InterPro" id="IPR003591">
    <property type="entry name" value="Leu-rich_rpt_typical-subtyp"/>
</dbReference>
<evidence type="ECO:0000256" key="9">
    <source>
        <dbReference type="ARBA" id="ARBA00022692"/>
    </source>
</evidence>
<reference evidence="25" key="2">
    <citation type="submission" date="2025-08" db="UniProtKB">
        <authorList>
            <consortium name="RefSeq"/>
        </authorList>
    </citation>
    <scope>IDENTIFICATION</scope>
</reference>
<dbReference type="InterPro" id="IPR025875">
    <property type="entry name" value="Leu-rich_rpt_4"/>
</dbReference>
<evidence type="ECO:0000256" key="14">
    <source>
        <dbReference type="ARBA" id="ARBA00022989"/>
    </source>
</evidence>
<dbReference type="PANTHER" id="PTHR47986:SF10">
    <property type="entry name" value="RECEPTOR-LIKE KINASE TMK4"/>
    <property type="match status" value="1"/>
</dbReference>
<evidence type="ECO:0000256" key="12">
    <source>
        <dbReference type="ARBA" id="ARBA00022741"/>
    </source>
</evidence>
<dbReference type="Pfam" id="PF12799">
    <property type="entry name" value="LRR_4"/>
    <property type="match status" value="1"/>
</dbReference>
<dbReference type="GO" id="GO:0004675">
    <property type="term" value="F:transmembrane receptor protein serine/threonine kinase activity"/>
    <property type="evidence" value="ECO:0000318"/>
    <property type="project" value="GO_Central"/>
</dbReference>
<dbReference type="Proteomes" id="UP000818029">
    <property type="component" value="Chromosome D06"/>
</dbReference>
<keyword evidence="7" id="KW-0245">EGF-like domain</keyword>
<organism evidence="24 25">
    <name type="scientific">Gossypium hirsutum</name>
    <name type="common">Upland cotton</name>
    <name type="synonym">Gossypium mexicanum</name>
    <dbReference type="NCBI Taxonomy" id="3635"/>
    <lineage>
        <taxon>Eukaryota</taxon>
        <taxon>Viridiplantae</taxon>
        <taxon>Streptophyta</taxon>
        <taxon>Embryophyta</taxon>
        <taxon>Tracheophyta</taxon>
        <taxon>Spermatophyta</taxon>
        <taxon>Magnoliopsida</taxon>
        <taxon>eudicotyledons</taxon>
        <taxon>Gunneridae</taxon>
        <taxon>Pentapetalae</taxon>
        <taxon>rosids</taxon>
        <taxon>malvids</taxon>
        <taxon>Malvales</taxon>
        <taxon>Malvaceae</taxon>
        <taxon>Malvoideae</taxon>
        <taxon>Gossypium</taxon>
    </lineage>
</organism>
<feature type="domain" description="Protein kinase" evidence="23">
    <location>
        <begin position="550"/>
        <end position="809"/>
    </location>
</feature>
<comment type="subcellular location">
    <subcellularLocation>
        <location evidence="1">Cell membrane</location>
        <topology evidence="1">Single-pass membrane protein</topology>
    </subcellularLocation>
    <subcellularLocation>
        <location evidence="2">Membrane</location>
        <topology evidence="2">Single-pass type I membrane protein</topology>
    </subcellularLocation>
</comment>
<dbReference type="Pfam" id="PF13855">
    <property type="entry name" value="LRR_8"/>
    <property type="match status" value="2"/>
</dbReference>
<evidence type="ECO:0000256" key="5">
    <source>
        <dbReference type="ARBA" id="ARBA00022475"/>
    </source>
</evidence>
<evidence type="ECO:0000313" key="25">
    <source>
        <dbReference type="RefSeq" id="XP_016681326.1"/>
    </source>
</evidence>
<dbReference type="PROSITE" id="PS50011">
    <property type="entry name" value="PROTEIN_KINASE_DOM"/>
    <property type="match status" value="1"/>
</dbReference>
<dbReference type="GO" id="GO:0007165">
    <property type="term" value="P:signal transduction"/>
    <property type="evidence" value="ECO:0000318"/>
    <property type="project" value="GO_Central"/>
</dbReference>
<dbReference type="PANTHER" id="PTHR47986">
    <property type="entry name" value="OSJNBA0070M12.3 PROTEIN"/>
    <property type="match status" value="1"/>
</dbReference>
<dbReference type="FunFam" id="3.80.10.10:FF:000129">
    <property type="entry name" value="Leucine-rich repeat receptor-like kinase"/>
    <property type="match status" value="1"/>
</dbReference>
<gene>
    <name evidence="25" type="primary">LOC107900133</name>
</gene>
<proteinExistence type="inferred from homology"/>
<feature type="chain" id="PRO_5010534100" description="non-specific serine/threonine protein kinase" evidence="22">
    <location>
        <begin position="27"/>
        <end position="862"/>
    </location>
</feature>
<dbReference type="FunFam" id="1.10.510.10:FF:000060">
    <property type="entry name" value="G-type lectin S-receptor-like serine/threonine-protein kinase"/>
    <property type="match status" value="1"/>
</dbReference>
<evidence type="ECO:0000313" key="24">
    <source>
        <dbReference type="Proteomes" id="UP000818029"/>
    </source>
</evidence>
<evidence type="ECO:0000259" key="23">
    <source>
        <dbReference type="PROSITE" id="PS50011"/>
    </source>
</evidence>
<sequence>MGFIKFSGSSLLLFLVFSLLLVNSMSDNDDYDDDDSASMAKLAAALSPLPWTWSTNSTSSYCEWHYVKCDRSKHVLEIDLQARTLSGSLPSQFPPFPFLQVLDLSRNKLTGSLPSLNKLPFLKRLYLNINNFTRIPPGFFQGLSSSLQLLMLGGNPFLSTWMIPLEFTKLGNLTAFSAYNTNLGGSIPDIFHSLALTNLSLHDNNLTGSLPPSFSRSQIKDLQLQNQKVGLTGTIDLLSNMTSLYSVNLGFNQFTGTIPDLSNCKSLKLLDLSSNNLTGVFPSSLASHPSLVVIIVNDNKLQGPFPAYIFIHKLTTVENNNFCTNTADSCDSQVTILLEIASAWMYPYELSVAWEGNDACRNWSFVTCNSEKSITKISLQRQRLQGTISPSFADLTALRYLNLNDNNLTGPIPKSLVKLPNLEVLDVSNNNLSGIIPTFAPSVKLITSGNDLLIPSRTGNTSDFPPEGQKRGIIAGIVVGTIVGVIFCIFIGRRITTTTAKKGSEDDFRKDESCLELFSHNMLGKSQNGVKLQELQLLDFGKLATATNNFHPTNMLGKGGFGPVYKGKLQDGQEIAVKRLSRASGQGLEEFRNEAMVISRLQHRNLVRLLGCCVDGEEKMLVYEYMPNKSLDVFLFDAEKQKLLDWKKRLNIIEGISRGLLYLHRDSRLRIVHRDLKASNILLDDELNPKISDFGIAKIFCGNESQAITRRVFGTYGYMSPEYAMKGQFSEKSDVFSFGVLTLEIVSGRRNSSFQDEEHSPSLLGYAWKLWSEGNILELIDPVISSDPSCHRKMLRCFHVGLLCVQNFVKDRPTMMVVDSMLSSEIENLPTPKQPPFFDEKIMMDHSQLQASQIILAIDNIF</sequence>
<dbReference type="InterPro" id="IPR011009">
    <property type="entry name" value="Kinase-like_dom_sf"/>
</dbReference>
<evidence type="ECO:0000256" key="2">
    <source>
        <dbReference type="ARBA" id="ARBA00004479"/>
    </source>
</evidence>
<keyword evidence="11" id="KW-0677">Repeat</keyword>
<comment type="catalytic activity">
    <reaction evidence="20">
        <text>L-seryl-[protein] + ATP = O-phospho-L-seryl-[protein] + ADP + H(+)</text>
        <dbReference type="Rhea" id="RHEA:17989"/>
        <dbReference type="Rhea" id="RHEA-COMP:9863"/>
        <dbReference type="Rhea" id="RHEA-COMP:11604"/>
        <dbReference type="ChEBI" id="CHEBI:15378"/>
        <dbReference type="ChEBI" id="CHEBI:29999"/>
        <dbReference type="ChEBI" id="CHEBI:30616"/>
        <dbReference type="ChEBI" id="CHEBI:83421"/>
        <dbReference type="ChEBI" id="CHEBI:456216"/>
        <dbReference type="EC" id="2.7.11.1"/>
    </reaction>
</comment>
<dbReference type="SUPFAM" id="SSF56112">
    <property type="entry name" value="Protein kinase-like (PK-like)"/>
    <property type="match status" value="1"/>
</dbReference>
<dbReference type="GO" id="GO:0005886">
    <property type="term" value="C:plasma membrane"/>
    <property type="evidence" value="ECO:0007669"/>
    <property type="project" value="UniProtKB-SubCell"/>
</dbReference>
<evidence type="ECO:0000256" key="22">
    <source>
        <dbReference type="SAM" id="SignalP"/>
    </source>
</evidence>
<keyword evidence="9 21" id="KW-0812">Transmembrane</keyword>
<keyword evidence="6" id="KW-0808">Transferase</keyword>
<dbReference type="InterPro" id="IPR008271">
    <property type="entry name" value="Ser/Thr_kinase_AS"/>
</dbReference>
<evidence type="ECO:0000256" key="20">
    <source>
        <dbReference type="ARBA" id="ARBA00048679"/>
    </source>
</evidence>
<dbReference type="GO" id="GO:0005524">
    <property type="term" value="F:ATP binding"/>
    <property type="evidence" value="ECO:0007669"/>
    <property type="project" value="InterPro"/>
</dbReference>
<evidence type="ECO:0000256" key="13">
    <source>
        <dbReference type="ARBA" id="ARBA00022777"/>
    </source>
</evidence>
<keyword evidence="14 21" id="KW-1133">Transmembrane helix</keyword>
<keyword evidence="18" id="KW-0325">Glycoprotein</keyword>
<keyword evidence="5" id="KW-1003">Cell membrane</keyword>
<comment type="catalytic activity">
    <reaction evidence="19">
        <text>L-threonyl-[protein] + ATP = O-phospho-L-threonyl-[protein] + ADP + H(+)</text>
        <dbReference type="Rhea" id="RHEA:46608"/>
        <dbReference type="Rhea" id="RHEA-COMP:11060"/>
        <dbReference type="Rhea" id="RHEA-COMP:11605"/>
        <dbReference type="ChEBI" id="CHEBI:15378"/>
        <dbReference type="ChEBI" id="CHEBI:30013"/>
        <dbReference type="ChEBI" id="CHEBI:30616"/>
        <dbReference type="ChEBI" id="CHEBI:61977"/>
        <dbReference type="ChEBI" id="CHEBI:456216"/>
        <dbReference type="EC" id="2.7.11.1"/>
    </reaction>
</comment>
<dbReference type="PROSITE" id="PS00108">
    <property type="entry name" value="PROTEIN_KINASE_ST"/>
    <property type="match status" value="1"/>
</dbReference>
<dbReference type="InterPro" id="IPR001245">
    <property type="entry name" value="Ser-Thr/Tyr_kinase_cat_dom"/>
</dbReference>
<evidence type="ECO:0000256" key="16">
    <source>
        <dbReference type="ARBA" id="ARBA00023157"/>
    </source>
</evidence>
<keyword evidence="16" id="KW-1015">Disulfide bond</keyword>
<dbReference type="RefSeq" id="XP_016681326.1">
    <property type="nucleotide sequence ID" value="XM_016825837.1"/>
</dbReference>